<sequence>MKGGTDVCTNAGGLAVGETGLPGANETLEPQPEEESRRATNTRDAVRNAGPPVQRANLAISTMAASPAFLRTRRRAGRQRSMLAGGQAGQRYAGYAYHDTSATGAG</sequence>
<dbReference type="EMBL" id="JAQGDS010000007">
    <property type="protein sequence ID" value="KAJ6259092.1"/>
    <property type="molecule type" value="Genomic_DNA"/>
</dbReference>
<evidence type="ECO:0000313" key="3">
    <source>
        <dbReference type="Proteomes" id="UP001221413"/>
    </source>
</evidence>
<evidence type="ECO:0000313" key="2">
    <source>
        <dbReference type="EMBL" id="KAJ6259092.1"/>
    </source>
</evidence>
<accession>A0AAD6IZ65</accession>
<name>A0AAD6IZ65_DREDA</name>
<reference evidence="2" key="1">
    <citation type="submission" date="2023-01" db="EMBL/GenBank/DDBJ databases">
        <title>The chitinases involved in constricting ring structure development in the nematode-trapping fungus Drechslerella dactyloides.</title>
        <authorList>
            <person name="Wang R."/>
            <person name="Zhang L."/>
            <person name="Tang P."/>
            <person name="Li S."/>
            <person name="Liang L."/>
        </authorList>
    </citation>
    <scope>NUCLEOTIDE SEQUENCE</scope>
    <source>
        <strain evidence="2">YMF1.00031</strain>
    </source>
</reference>
<organism evidence="2 3">
    <name type="scientific">Drechslerella dactyloides</name>
    <name type="common">Nematode-trapping fungus</name>
    <name type="synonym">Arthrobotrys dactyloides</name>
    <dbReference type="NCBI Taxonomy" id="74499"/>
    <lineage>
        <taxon>Eukaryota</taxon>
        <taxon>Fungi</taxon>
        <taxon>Dikarya</taxon>
        <taxon>Ascomycota</taxon>
        <taxon>Pezizomycotina</taxon>
        <taxon>Orbiliomycetes</taxon>
        <taxon>Orbiliales</taxon>
        <taxon>Orbiliaceae</taxon>
        <taxon>Drechslerella</taxon>
    </lineage>
</organism>
<evidence type="ECO:0000256" key="1">
    <source>
        <dbReference type="SAM" id="MobiDB-lite"/>
    </source>
</evidence>
<dbReference type="Proteomes" id="UP001221413">
    <property type="component" value="Unassembled WGS sequence"/>
</dbReference>
<feature type="region of interest" description="Disordered" evidence="1">
    <location>
        <begin position="1"/>
        <end position="106"/>
    </location>
</feature>
<comment type="caution">
    <text evidence="2">The sequence shown here is derived from an EMBL/GenBank/DDBJ whole genome shotgun (WGS) entry which is preliminary data.</text>
</comment>
<proteinExistence type="predicted"/>
<gene>
    <name evidence="2" type="ORF">Dda_5989</name>
</gene>
<protein>
    <submittedName>
        <fullName evidence="2">Uncharacterized protein</fullName>
    </submittedName>
</protein>
<dbReference type="AlphaFoldDB" id="A0AAD6IZ65"/>
<keyword evidence="3" id="KW-1185">Reference proteome</keyword>